<reference evidence="1 2" key="1">
    <citation type="submission" date="2021-06" db="EMBL/GenBank/DDBJ databases">
        <authorList>
            <person name="Palmer J.M."/>
        </authorList>
    </citation>
    <scope>NUCLEOTIDE SEQUENCE [LARGE SCALE GENOMIC DNA]</scope>
    <source>
        <strain evidence="1 2">XC_2019</strain>
        <tissue evidence="1">Muscle</tissue>
    </source>
</reference>
<proteinExistence type="predicted"/>
<protein>
    <submittedName>
        <fullName evidence="1">Uncharacterized protein</fullName>
    </submittedName>
</protein>
<dbReference type="EMBL" id="JAHRIN010076453">
    <property type="protein sequence ID" value="MEQ2218088.1"/>
    <property type="molecule type" value="Genomic_DNA"/>
</dbReference>
<sequence>MHNFLSDPFFVIFESIISIDLISQRNIIRKHFFKDSATELFNPVYSSISTLSSNSVDEHCILKNNNAHALFATVDGLTNGPVSVASELHSDRACNEFANLFTENTQKIRRILCPSIERTGTSNNDVSIKTNFDKVTIFYQINYNFDRKLHIKFLLLLC</sequence>
<accession>A0ABV0SC52</accession>
<dbReference type="Proteomes" id="UP001434883">
    <property type="component" value="Unassembled WGS sequence"/>
</dbReference>
<name>A0ABV0SC52_9TELE</name>
<organism evidence="1 2">
    <name type="scientific">Xenoophorus captivus</name>
    <dbReference type="NCBI Taxonomy" id="1517983"/>
    <lineage>
        <taxon>Eukaryota</taxon>
        <taxon>Metazoa</taxon>
        <taxon>Chordata</taxon>
        <taxon>Craniata</taxon>
        <taxon>Vertebrata</taxon>
        <taxon>Euteleostomi</taxon>
        <taxon>Actinopterygii</taxon>
        <taxon>Neopterygii</taxon>
        <taxon>Teleostei</taxon>
        <taxon>Neoteleostei</taxon>
        <taxon>Acanthomorphata</taxon>
        <taxon>Ovalentaria</taxon>
        <taxon>Atherinomorphae</taxon>
        <taxon>Cyprinodontiformes</taxon>
        <taxon>Goodeidae</taxon>
        <taxon>Xenoophorus</taxon>
    </lineage>
</organism>
<keyword evidence="2" id="KW-1185">Reference proteome</keyword>
<gene>
    <name evidence="1" type="ORF">XENOCAPTIV_029186</name>
</gene>
<evidence type="ECO:0000313" key="2">
    <source>
        <dbReference type="Proteomes" id="UP001434883"/>
    </source>
</evidence>
<comment type="caution">
    <text evidence="1">The sequence shown here is derived from an EMBL/GenBank/DDBJ whole genome shotgun (WGS) entry which is preliminary data.</text>
</comment>
<evidence type="ECO:0000313" key="1">
    <source>
        <dbReference type="EMBL" id="MEQ2218088.1"/>
    </source>
</evidence>